<evidence type="ECO:0000313" key="2">
    <source>
        <dbReference type="EMBL" id="UYU31317.1"/>
    </source>
</evidence>
<gene>
    <name evidence="2" type="primary">tssE</name>
    <name evidence="2" type="ORF">KFZ77_15950</name>
</gene>
<dbReference type="SUPFAM" id="SSF160719">
    <property type="entry name" value="gpW/gp25-like"/>
    <property type="match status" value="1"/>
</dbReference>
<dbReference type="InterPro" id="IPR053176">
    <property type="entry name" value="T6SS_TssE1-like"/>
</dbReference>
<feature type="domain" description="IraD/Gp25-like" evidence="1">
    <location>
        <begin position="36"/>
        <end position="140"/>
    </location>
</feature>
<dbReference type="Proteomes" id="UP001156318">
    <property type="component" value="Chromosome"/>
</dbReference>
<dbReference type="InterPro" id="IPR007048">
    <property type="entry name" value="IraD/Gp25-like"/>
</dbReference>
<protein>
    <submittedName>
        <fullName evidence="2">Type VI secretion system baseplate subunit TssE</fullName>
    </submittedName>
</protein>
<dbReference type="InterPro" id="IPR017737">
    <property type="entry name" value="TssE1-like"/>
</dbReference>
<dbReference type="EMBL" id="CP074352">
    <property type="protein sequence ID" value="UYU31317.1"/>
    <property type="molecule type" value="Genomic_DNA"/>
</dbReference>
<reference evidence="2 3" key="1">
    <citation type="submission" date="2021-05" db="EMBL/GenBank/DDBJ databases">
        <title>Isolation, identification, and the growth promoting effects of Pantoea dispersa strain YSD J2 from the aboveground leaves of Cyperus esculentus L.Var. Sativus.</title>
        <authorList>
            <person name="Wang S."/>
            <person name="Tang X.M."/>
            <person name="Huang Y.N."/>
        </authorList>
    </citation>
    <scope>NUCLEOTIDE SEQUENCE [LARGE SCALE GENOMIC DNA]</scope>
    <source>
        <strain evidence="3">YSD YN2</strain>
    </source>
</reference>
<dbReference type="NCBIfam" id="TIGR03357">
    <property type="entry name" value="VI_zyme"/>
    <property type="match status" value="1"/>
</dbReference>
<keyword evidence="3" id="KW-1185">Reference proteome</keyword>
<proteinExistence type="predicted"/>
<evidence type="ECO:0000259" key="1">
    <source>
        <dbReference type="Pfam" id="PF04965"/>
    </source>
</evidence>
<organism evidence="2 3">
    <name type="scientific">Siccibacter colletis</name>
    <dbReference type="NCBI Taxonomy" id="1505757"/>
    <lineage>
        <taxon>Bacteria</taxon>
        <taxon>Pseudomonadati</taxon>
        <taxon>Pseudomonadota</taxon>
        <taxon>Gammaproteobacteria</taxon>
        <taxon>Enterobacterales</taxon>
        <taxon>Enterobacteriaceae</taxon>
        <taxon>Siccibacter</taxon>
    </lineage>
</organism>
<sequence length="161" mass="18653">MGQKIKYLPTLLDRLLDDEPKKQQEAWDAFHFNSRTMRAIVQRDLLAMLNNTNIEDQLDEHRHHAVAESVMNYGVAAMTGGWSHAQSWTRIEATIRRAILRFEPRIIAQSLLVRPVLDKDNPSRYGVILFEIRGLIHWEPRPIDLCFQAAWDTETHGARAV</sequence>
<accession>A0ABY6JBV6</accession>
<evidence type="ECO:0000313" key="3">
    <source>
        <dbReference type="Proteomes" id="UP001156318"/>
    </source>
</evidence>
<dbReference type="PANTHER" id="PTHR38595:SF1">
    <property type="entry name" value="TYPE VI SECRETION SYSTEM COMPONENT TSSE1"/>
    <property type="match status" value="1"/>
</dbReference>
<dbReference type="Pfam" id="PF04965">
    <property type="entry name" value="GPW_gp25"/>
    <property type="match status" value="1"/>
</dbReference>
<dbReference type="RefSeq" id="WP_264384761.1">
    <property type="nucleotide sequence ID" value="NZ_CP074352.1"/>
</dbReference>
<name>A0ABY6JBV6_9ENTR</name>
<dbReference type="PANTHER" id="PTHR38595">
    <property type="entry name" value="CYTOPLASMIC PROTEIN-RELATED"/>
    <property type="match status" value="1"/>
</dbReference>